<accession>A0ABY8FL09</accession>
<keyword evidence="1" id="KW-0472">Membrane</keyword>
<keyword evidence="1" id="KW-1133">Transmembrane helix</keyword>
<dbReference type="NCBIfam" id="TIGR03647">
    <property type="entry name" value="Na_symport_sm"/>
    <property type="match status" value="1"/>
</dbReference>
<protein>
    <submittedName>
        <fullName evidence="3">DUF4212 domain-containing protein</fullName>
    </submittedName>
</protein>
<dbReference type="InterPro" id="IPR019886">
    <property type="entry name" value="Na_symporter_ssu"/>
</dbReference>
<dbReference type="Proteomes" id="UP001321526">
    <property type="component" value="Chromosome"/>
</dbReference>
<feature type="transmembrane region" description="Helical" evidence="1">
    <location>
        <begin position="51"/>
        <end position="71"/>
    </location>
</feature>
<dbReference type="Pfam" id="PF13937">
    <property type="entry name" value="DUF4212"/>
    <property type="match status" value="1"/>
</dbReference>
<proteinExistence type="predicted"/>
<feature type="transmembrane region" description="Helical" evidence="1">
    <location>
        <begin position="12"/>
        <end position="31"/>
    </location>
</feature>
<reference evidence="3 4" key="1">
    <citation type="submission" date="2019-01" db="EMBL/GenBank/DDBJ databases">
        <title>Genome sequence of Salinicola endophyticus REST5.</title>
        <authorList>
            <person name="Nascimento F.X."/>
        </authorList>
    </citation>
    <scope>NUCLEOTIDE SEQUENCE [LARGE SCALE GENOMIC DNA]</scope>
    <source>
        <strain evidence="3 4">REST5</strain>
    </source>
</reference>
<gene>
    <name evidence="3" type="ORF">EVC62_03050</name>
</gene>
<evidence type="ECO:0000313" key="4">
    <source>
        <dbReference type="Proteomes" id="UP001321526"/>
    </source>
</evidence>
<evidence type="ECO:0000313" key="3">
    <source>
        <dbReference type="EMBL" id="WFF40554.1"/>
    </source>
</evidence>
<feature type="domain" description="Sodium symporter small subunit" evidence="2">
    <location>
        <begin position="7"/>
        <end position="83"/>
    </location>
</feature>
<keyword evidence="4" id="KW-1185">Reference proteome</keyword>
<dbReference type="EMBL" id="CP035631">
    <property type="protein sequence ID" value="WFF40554.1"/>
    <property type="molecule type" value="Genomic_DNA"/>
</dbReference>
<dbReference type="RefSeq" id="WP_110674728.1">
    <property type="nucleotide sequence ID" value="NZ_CP035631.1"/>
</dbReference>
<organism evidence="3 4">
    <name type="scientific">Salinicola endophyticus</name>
    <dbReference type="NCBI Taxonomy" id="1949083"/>
    <lineage>
        <taxon>Bacteria</taxon>
        <taxon>Pseudomonadati</taxon>
        <taxon>Pseudomonadota</taxon>
        <taxon>Gammaproteobacteria</taxon>
        <taxon>Oceanospirillales</taxon>
        <taxon>Halomonadaceae</taxon>
        <taxon>Salinicola</taxon>
    </lineage>
</organism>
<evidence type="ECO:0000256" key="1">
    <source>
        <dbReference type="SAM" id="Phobius"/>
    </source>
</evidence>
<name>A0ABY8FL09_9GAMM</name>
<evidence type="ECO:0000259" key="2">
    <source>
        <dbReference type="Pfam" id="PF13937"/>
    </source>
</evidence>
<keyword evidence="1" id="KW-0812">Transmembrane</keyword>
<sequence>MKGKSRQDYWKANIRLIATLLVIWFIVSYGFGVLLVEPLNTIHVFGFKLGFWFAQQGAIYAFLVLIVVYAWKMNRLDREFDVEEQ</sequence>